<name>A0ABS9MNM5_9BURK</name>
<accession>A0ABS9MNM5</accession>
<proteinExistence type="predicted"/>
<dbReference type="Proteomes" id="UP001297600">
    <property type="component" value="Unassembled WGS sequence"/>
</dbReference>
<reference evidence="1 2" key="1">
    <citation type="submission" date="2022-02" db="EMBL/GenBank/DDBJ databases">
        <title>Mesosutterella porci, a novel member of the family Sutterellaceae from pig feces.</title>
        <authorList>
            <person name="Wylensek D."/>
            <person name="Clavel T."/>
        </authorList>
    </citation>
    <scope>NUCLEOTIDE SEQUENCE [LARGE SCALE GENOMIC DNA]</scope>
    <source>
        <strain evidence="2">oilRF-744-wt-GAM-9</strain>
    </source>
</reference>
<keyword evidence="2" id="KW-1185">Reference proteome</keyword>
<protein>
    <submittedName>
        <fullName evidence="1">Uncharacterized protein</fullName>
    </submittedName>
</protein>
<comment type="caution">
    <text evidence="1">The sequence shown here is derived from an EMBL/GenBank/DDBJ whole genome shotgun (WGS) entry which is preliminary data.</text>
</comment>
<evidence type="ECO:0000313" key="1">
    <source>
        <dbReference type="EMBL" id="MCG5029977.1"/>
    </source>
</evidence>
<gene>
    <name evidence="1" type="ORF">MAF45_00710</name>
</gene>
<dbReference type="RefSeq" id="WP_237977633.1">
    <property type="nucleotide sequence ID" value="NZ_JAKNCT010000001.1"/>
</dbReference>
<dbReference type="EMBL" id="JAKNCT010000001">
    <property type="protein sequence ID" value="MCG5029977.1"/>
    <property type="molecule type" value="Genomic_DNA"/>
</dbReference>
<evidence type="ECO:0000313" key="2">
    <source>
        <dbReference type="Proteomes" id="UP001297600"/>
    </source>
</evidence>
<sequence>MNGENFLAASLAAQAQASRSSSSDFAFRAPPEAESILFRFLPVSGGQFAARSPSEWFERCLAMGAQRFGCELPLEPGSLAPARVLVDFSDGRRSAFAARWFKASEGRYTVAFQERHGEGEKPLQEAQRAALELRSALEESAALAARLGLQAYSACFGRALAILRGEAGLPARPFWPVLGGAAGRLFDAAFASDVFEHRGGWGTLGRRCATEAGALEPYDRVVLRLFLATRHAAMAAAASAGCESDKKQGIPVHRPGFPARGLLRRLREAL</sequence>
<organism evidence="1 2">
    <name type="scientific">Mesosutterella porci</name>
    <dbReference type="NCBI Taxonomy" id="2915351"/>
    <lineage>
        <taxon>Bacteria</taxon>
        <taxon>Pseudomonadati</taxon>
        <taxon>Pseudomonadota</taxon>
        <taxon>Betaproteobacteria</taxon>
        <taxon>Burkholderiales</taxon>
        <taxon>Sutterellaceae</taxon>
        <taxon>Mesosutterella</taxon>
    </lineage>
</organism>